<evidence type="ECO:0000256" key="1">
    <source>
        <dbReference type="ARBA" id="ARBA00022723"/>
    </source>
</evidence>
<dbReference type="SUPFAM" id="SSF49723">
    <property type="entry name" value="Lipase/lipooxygenase domain (PLAT/LH2 domain)"/>
    <property type="match status" value="1"/>
</dbReference>
<dbReference type="STRING" id="10228.B3RR87"/>
<dbReference type="OrthoDB" id="407298at2759"/>
<dbReference type="GO" id="GO:0034440">
    <property type="term" value="P:lipid oxidation"/>
    <property type="evidence" value="ECO:0007669"/>
    <property type="project" value="InterPro"/>
</dbReference>
<evidence type="ECO:0000313" key="8">
    <source>
        <dbReference type="EMBL" id="EDV26833.1"/>
    </source>
</evidence>
<evidence type="ECO:0000256" key="4">
    <source>
        <dbReference type="ARBA" id="ARBA00023098"/>
    </source>
</evidence>
<dbReference type="eggNOG" id="ENOG502QQSP">
    <property type="taxonomic scope" value="Eukaryota"/>
</dbReference>
<dbReference type="Pfam" id="PF00305">
    <property type="entry name" value="Lipoxygenase"/>
    <property type="match status" value="1"/>
</dbReference>
<dbReference type="AlphaFoldDB" id="B3RR87"/>
<dbReference type="PROSITE" id="PS51393">
    <property type="entry name" value="LIPOXYGENASE_3"/>
    <property type="match status" value="1"/>
</dbReference>
<dbReference type="RefSeq" id="XP_002110829.1">
    <property type="nucleotide sequence ID" value="XM_002110793.1"/>
</dbReference>
<dbReference type="GO" id="GO:0016702">
    <property type="term" value="F:oxidoreductase activity, acting on single donors with incorporation of molecular oxygen, incorporation of two atoms of oxygen"/>
    <property type="evidence" value="ECO:0007669"/>
    <property type="project" value="InterPro"/>
</dbReference>
<protein>
    <recommendedName>
        <fullName evidence="10">Lipoxygenase domain-containing protein</fullName>
    </recommendedName>
</protein>
<dbReference type="HOGENOM" id="CLU_004282_3_2_1"/>
<keyword evidence="9" id="KW-1185">Reference proteome</keyword>
<organism evidence="8 9">
    <name type="scientific">Trichoplax adhaerens</name>
    <name type="common">Trichoplax reptans</name>
    <dbReference type="NCBI Taxonomy" id="10228"/>
    <lineage>
        <taxon>Eukaryota</taxon>
        <taxon>Metazoa</taxon>
        <taxon>Placozoa</taxon>
        <taxon>Uniplacotomia</taxon>
        <taxon>Trichoplacea</taxon>
        <taxon>Trichoplacidae</taxon>
        <taxon>Trichoplax</taxon>
    </lineage>
</organism>
<dbReference type="EMBL" id="DS985243">
    <property type="protein sequence ID" value="EDV26833.1"/>
    <property type="molecule type" value="Genomic_DNA"/>
</dbReference>
<accession>B3RR87</accession>
<dbReference type="GO" id="GO:0046872">
    <property type="term" value="F:metal ion binding"/>
    <property type="evidence" value="ECO:0007669"/>
    <property type="project" value="UniProtKB-KW"/>
</dbReference>
<keyword evidence="3" id="KW-0560">Oxidoreductase</keyword>
<dbReference type="Gene3D" id="1.20.245.10">
    <property type="entry name" value="Lipoxygenase-1, Domain 5"/>
    <property type="match status" value="1"/>
</dbReference>
<dbReference type="InterPro" id="IPR013819">
    <property type="entry name" value="LipOase_C"/>
</dbReference>
<dbReference type="CDD" id="cd00113">
    <property type="entry name" value="PLAT"/>
    <property type="match status" value="1"/>
</dbReference>
<comment type="caution">
    <text evidence="5">Lacks conserved residue(s) required for the propagation of feature annotation.</text>
</comment>
<dbReference type="OMA" id="DSPGNRY"/>
<feature type="domain" description="Lipoxygenase" evidence="7">
    <location>
        <begin position="122"/>
        <end position="660"/>
    </location>
</feature>
<dbReference type="Gene3D" id="3.10.450.60">
    <property type="match status" value="1"/>
</dbReference>
<dbReference type="PRINTS" id="PR00087">
    <property type="entry name" value="LIPOXYGENASE"/>
</dbReference>
<keyword evidence="1" id="KW-0479">Metal-binding</keyword>
<proteinExistence type="predicted"/>
<dbReference type="InParanoid" id="B3RR87"/>
<evidence type="ECO:0000259" key="6">
    <source>
        <dbReference type="PROSITE" id="PS50095"/>
    </source>
</evidence>
<dbReference type="CTD" id="6752042"/>
<dbReference type="Proteomes" id="UP000009022">
    <property type="component" value="Unassembled WGS sequence"/>
</dbReference>
<name>B3RR87_TRIAD</name>
<dbReference type="PhylomeDB" id="B3RR87"/>
<dbReference type="FunCoup" id="B3RR87">
    <property type="interactions" value="114"/>
</dbReference>
<feature type="domain" description="PLAT" evidence="6">
    <location>
        <begin position="4"/>
        <end position="126"/>
    </location>
</feature>
<dbReference type="PANTHER" id="PTHR11771">
    <property type="entry name" value="LIPOXYGENASE"/>
    <property type="match status" value="1"/>
</dbReference>
<keyword evidence="2" id="KW-0223">Dioxygenase</keyword>
<dbReference type="InterPro" id="IPR036392">
    <property type="entry name" value="PLAT/LH2_dom_sf"/>
</dbReference>
<sequence length="660" mass="74325">MSNPDYTIYIKTADYKGASTDVSIYITFIDVNGKKSRNITLTDDIFGGKFEKGQTNKFPVSDISGLADLKFIEISRGIWGFGGNWFCECVWVVNEQVGGTPAPVYFPINRWLRQYVTLKIQKWDCSLPQNDASPQQRAKEIQEKQTHYVLDRKFPGVPAQVKDLPQQEMFTDHYQNDVLILSGASLGIVGNLAKVFSGDWKSVDDISNLYQTGCGFDVPQGRYRWDEDSYFAKQRTQGCNPVIMQLCTKIPSALDVTNDMLKPFLEGYTLDDAVSKNKIFLCDLSMLHSVPLAGVPLDKELVHPYALFYLNKEDELTPVAIQLFATTDKRYPHTVFLPTDGNVWKLAKMFYNNADAMVHQSSTHLGFTHLIIESIAVAVNRTLSMSHPLHRLIAPHFLYLMAINSLAITSLLAPDGWIDTTMTAGRDGVLDIIAHQFKVWRLNVEGTLPEEIKARKLDDPKILPDYPYRDDGLLVWNCIKNYVAGVVNGHYKNKNDIANDFELQNFAEILVAPYPEGCEIKGVPGNGKFETQEEIISAFTSFIFTSSAIHAAVNFGQYDEYGFPPNYPAFMNGKAPRDKSPITEADLLKQLPNKPMIQRATESLGDFEVNYTYDPVGVAALKQFNIELKEASAIIDERNKHRRIAYNHLNPKNIPNAISI</sequence>
<dbReference type="PROSITE" id="PS00081">
    <property type="entry name" value="LIPOXYGENASE_2"/>
    <property type="match status" value="1"/>
</dbReference>
<dbReference type="PROSITE" id="PS50095">
    <property type="entry name" value="PLAT"/>
    <property type="match status" value="1"/>
</dbReference>
<dbReference type="Gene3D" id="2.40.180.10">
    <property type="entry name" value="Catalase core domain"/>
    <property type="match status" value="1"/>
</dbReference>
<dbReference type="GeneID" id="6752042"/>
<reference evidence="8 9" key="1">
    <citation type="journal article" date="2008" name="Nature">
        <title>The Trichoplax genome and the nature of placozoans.</title>
        <authorList>
            <person name="Srivastava M."/>
            <person name="Begovic E."/>
            <person name="Chapman J."/>
            <person name="Putnam N.H."/>
            <person name="Hellsten U."/>
            <person name="Kawashima T."/>
            <person name="Kuo A."/>
            <person name="Mitros T."/>
            <person name="Salamov A."/>
            <person name="Carpenter M.L."/>
            <person name="Signorovitch A.Y."/>
            <person name="Moreno M.A."/>
            <person name="Kamm K."/>
            <person name="Grimwood J."/>
            <person name="Schmutz J."/>
            <person name="Shapiro H."/>
            <person name="Grigoriev I.V."/>
            <person name="Buss L.W."/>
            <person name="Schierwater B."/>
            <person name="Dellaporta S.L."/>
            <person name="Rokhsar D.S."/>
        </authorList>
    </citation>
    <scope>NUCLEOTIDE SEQUENCE [LARGE SCALE GENOMIC DNA]</scope>
    <source>
        <strain evidence="8 9">Grell-BS-1999</strain>
    </source>
</reference>
<evidence type="ECO:0000256" key="5">
    <source>
        <dbReference type="PROSITE-ProRule" id="PRU00152"/>
    </source>
</evidence>
<evidence type="ECO:0000256" key="2">
    <source>
        <dbReference type="ARBA" id="ARBA00022964"/>
    </source>
</evidence>
<evidence type="ECO:0000313" key="9">
    <source>
        <dbReference type="Proteomes" id="UP000009022"/>
    </source>
</evidence>
<dbReference type="InterPro" id="IPR001024">
    <property type="entry name" value="PLAT/LH2_dom"/>
</dbReference>
<evidence type="ECO:0000259" key="7">
    <source>
        <dbReference type="PROSITE" id="PS51393"/>
    </source>
</evidence>
<dbReference type="KEGG" id="tad:TRIADDRAFT_63720"/>
<keyword evidence="4" id="KW-0443">Lipid metabolism</keyword>
<evidence type="ECO:0000256" key="3">
    <source>
        <dbReference type="ARBA" id="ARBA00023002"/>
    </source>
</evidence>
<gene>
    <name evidence="8" type="ORF">TRIADDRAFT_63720</name>
</gene>
<dbReference type="SUPFAM" id="SSF48484">
    <property type="entry name" value="Lipoxigenase"/>
    <property type="match status" value="1"/>
</dbReference>
<dbReference type="InterPro" id="IPR000907">
    <property type="entry name" value="LipOase"/>
</dbReference>
<dbReference type="Pfam" id="PF01477">
    <property type="entry name" value="PLAT"/>
    <property type="match status" value="1"/>
</dbReference>
<evidence type="ECO:0008006" key="10">
    <source>
        <dbReference type="Google" id="ProtNLM"/>
    </source>
</evidence>
<dbReference type="InterPro" id="IPR036226">
    <property type="entry name" value="LipOase_C_sf"/>
</dbReference>
<dbReference type="InterPro" id="IPR020834">
    <property type="entry name" value="LipOase_CS"/>
</dbReference>